<accession>A0ABQ7ZEN6</accession>
<gene>
    <name evidence="2" type="ORF">HID58_066064</name>
</gene>
<feature type="non-terminal residue" evidence="2">
    <location>
        <position position="1"/>
    </location>
</feature>
<feature type="region of interest" description="Disordered" evidence="1">
    <location>
        <begin position="138"/>
        <end position="208"/>
    </location>
</feature>
<dbReference type="EMBL" id="JAGKQM010000015">
    <property type="protein sequence ID" value="KAH0878670.1"/>
    <property type="molecule type" value="Genomic_DNA"/>
</dbReference>
<keyword evidence="3" id="KW-1185">Reference proteome</keyword>
<organism evidence="2 3">
    <name type="scientific">Brassica napus</name>
    <name type="common">Rape</name>
    <dbReference type="NCBI Taxonomy" id="3708"/>
    <lineage>
        <taxon>Eukaryota</taxon>
        <taxon>Viridiplantae</taxon>
        <taxon>Streptophyta</taxon>
        <taxon>Embryophyta</taxon>
        <taxon>Tracheophyta</taxon>
        <taxon>Spermatophyta</taxon>
        <taxon>Magnoliopsida</taxon>
        <taxon>eudicotyledons</taxon>
        <taxon>Gunneridae</taxon>
        <taxon>Pentapetalae</taxon>
        <taxon>rosids</taxon>
        <taxon>malvids</taxon>
        <taxon>Brassicales</taxon>
        <taxon>Brassicaceae</taxon>
        <taxon>Brassiceae</taxon>
        <taxon>Brassica</taxon>
    </lineage>
</organism>
<dbReference type="Proteomes" id="UP000824890">
    <property type="component" value="Unassembled WGS sequence"/>
</dbReference>
<name>A0ABQ7ZEN6_BRANA</name>
<reference evidence="2 3" key="1">
    <citation type="submission" date="2021-05" db="EMBL/GenBank/DDBJ databases">
        <title>Genome Assembly of Synthetic Allotetraploid Brassica napus Reveals Homoeologous Exchanges between Subgenomes.</title>
        <authorList>
            <person name="Davis J.T."/>
        </authorList>
    </citation>
    <scope>NUCLEOTIDE SEQUENCE [LARGE SCALE GENOMIC DNA]</scope>
    <source>
        <strain evidence="3">cv. Da-Ae</strain>
        <tissue evidence="2">Seedling</tissue>
    </source>
</reference>
<feature type="region of interest" description="Disordered" evidence="1">
    <location>
        <begin position="1"/>
        <end position="23"/>
    </location>
</feature>
<protein>
    <submittedName>
        <fullName evidence="2">Uncharacterized protein</fullName>
    </submittedName>
</protein>
<comment type="caution">
    <text evidence="2">The sequence shown here is derived from an EMBL/GenBank/DDBJ whole genome shotgun (WGS) entry which is preliminary data.</text>
</comment>
<sequence>VDHLSSGVAPSQPQIASLEAPPGFPPLFPELSKEEHKMAMMYISHSDETERLARIERVKQGIADNAREASLRLVRITNEFDKGKGHVYHYPDSLAKPISLEARLGSSSSQPKNIIIEEEEAESSDTLSAAFSAPAHISTGFQLGPSSEGRVSRKLNSGKTQRKRPSSWKRKSTTPLQEALTTIPAEESDLSAVPSAKRKQSSSKDDPSRSRFFFDKRLINKAGFEELVKQSWGSTEQDSSNTMDSIGCCRRNILKWKKKADNLRSMNSFDQSLVTNAPKEANSIALQVASSVTRDQRFQSYMANGGPNWLSSSITAEAVNARSTSTIPSGH</sequence>
<evidence type="ECO:0000313" key="2">
    <source>
        <dbReference type="EMBL" id="KAH0878670.1"/>
    </source>
</evidence>
<proteinExistence type="predicted"/>
<evidence type="ECO:0000313" key="3">
    <source>
        <dbReference type="Proteomes" id="UP000824890"/>
    </source>
</evidence>
<evidence type="ECO:0000256" key="1">
    <source>
        <dbReference type="SAM" id="MobiDB-lite"/>
    </source>
</evidence>
<feature type="compositionally biased region" description="Basic residues" evidence="1">
    <location>
        <begin position="160"/>
        <end position="172"/>
    </location>
</feature>